<dbReference type="PANTHER" id="PTHR34980:SF2">
    <property type="entry name" value="INNER MEMBRANE PROTEIN YHAH-RELATED"/>
    <property type="match status" value="1"/>
</dbReference>
<dbReference type="Pfam" id="PF05656">
    <property type="entry name" value="DUF805"/>
    <property type="match status" value="1"/>
</dbReference>
<accession>A0A382VWG2</accession>
<dbReference type="AlphaFoldDB" id="A0A382VWG2"/>
<proteinExistence type="predicted"/>
<dbReference type="GO" id="GO:0005886">
    <property type="term" value="C:plasma membrane"/>
    <property type="evidence" value="ECO:0007669"/>
    <property type="project" value="TreeGrafter"/>
</dbReference>
<dbReference type="InterPro" id="IPR008523">
    <property type="entry name" value="DUF805"/>
</dbReference>
<feature type="transmembrane region" description="Helical" evidence="1">
    <location>
        <begin position="27"/>
        <end position="49"/>
    </location>
</feature>
<sequence>MKFGESIDNVLFKNYFNLEGRATRSEFWWFMLFFLIFNLIVGVVVGIILGISMGPDLDPEALNYVSLGILALFFLPLLGLTVRRFHDVGRGTREAIAIYILSNFFQLILPVGGQGPIWNVLPETSITFAWIIFGVAGSYYLIISLWPSKVT</sequence>
<feature type="transmembrane region" description="Helical" evidence="1">
    <location>
        <begin position="125"/>
        <end position="146"/>
    </location>
</feature>
<keyword evidence="1" id="KW-0812">Transmembrane</keyword>
<evidence type="ECO:0008006" key="3">
    <source>
        <dbReference type="Google" id="ProtNLM"/>
    </source>
</evidence>
<feature type="transmembrane region" description="Helical" evidence="1">
    <location>
        <begin position="94"/>
        <end position="113"/>
    </location>
</feature>
<gene>
    <name evidence="2" type="ORF">METZ01_LOCUS403085</name>
</gene>
<organism evidence="2">
    <name type="scientific">marine metagenome</name>
    <dbReference type="NCBI Taxonomy" id="408172"/>
    <lineage>
        <taxon>unclassified sequences</taxon>
        <taxon>metagenomes</taxon>
        <taxon>ecological metagenomes</taxon>
    </lineage>
</organism>
<dbReference type="PANTHER" id="PTHR34980">
    <property type="entry name" value="INNER MEMBRANE PROTEIN-RELATED-RELATED"/>
    <property type="match status" value="1"/>
</dbReference>
<protein>
    <recommendedName>
        <fullName evidence="3">DUF805 domain-containing protein</fullName>
    </recommendedName>
</protein>
<evidence type="ECO:0000256" key="1">
    <source>
        <dbReference type="SAM" id="Phobius"/>
    </source>
</evidence>
<reference evidence="2" key="1">
    <citation type="submission" date="2018-05" db="EMBL/GenBank/DDBJ databases">
        <authorList>
            <person name="Lanie J.A."/>
            <person name="Ng W.-L."/>
            <person name="Kazmierczak K.M."/>
            <person name="Andrzejewski T.M."/>
            <person name="Davidsen T.M."/>
            <person name="Wayne K.J."/>
            <person name="Tettelin H."/>
            <person name="Glass J.I."/>
            <person name="Rusch D."/>
            <person name="Podicherti R."/>
            <person name="Tsui H.-C.T."/>
            <person name="Winkler M.E."/>
        </authorList>
    </citation>
    <scope>NUCLEOTIDE SEQUENCE</scope>
</reference>
<dbReference type="EMBL" id="UINC01154767">
    <property type="protein sequence ID" value="SVD50231.1"/>
    <property type="molecule type" value="Genomic_DNA"/>
</dbReference>
<keyword evidence="1" id="KW-0472">Membrane</keyword>
<evidence type="ECO:0000313" key="2">
    <source>
        <dbReference type="EMBL" id="SVD50231.1"/>
    </source>
</evidence>
<feature type="transmembrane region" description="Helical" evidence="1">
    <location>
        <begin position="61"/>
        <end position="82"/>
    </location>
</feature>
<name>A0A382VWG2_9ZZZZ</name>
<keyword evidence="1" id="KW-1133">Transmembrane helix</keyword>